<accession>A0A8B8K338</accession>
<dbReference type="KEGG" id="aprc:113852138"/>
<keyword evidence="1" id="KW-0732">Signal</keyword>
<dbReference type="GeneID" id="113852138"/>
<gene>
    <name evidence="3" type="primary">LOC113852138</name>
</gene>
<feature type="signal peptide" evidence="1">
    <location>
        <begin position="1"/>
        <end position="27"/>
    </location>
</feature>
<sequence length="133" mass="15521">MANLTQPFKCMCTILFFLFILSSYTVSTHSSTQEIEPQNPSLTTLAHYHQVFYLKNTDPMFFKPRQNQRVIKKRRINRNKNMKHRKKMVKNMQSRTFSAMLPKGFVPPSGSSPCHNDQPNSMAFHCHLTTEEP</sequence>
<dbReference type="Proteomes" id="UP000694853">
    <property type="component" value="Unplaced"/>
</dbReference>
<organism evidence="2 3">
    <name type="scientific">Abrus precatorius</name>
    <name type="common">Indian licorice</name>
    <name type="synonym">Glycine abrus</name>
    <dbReference type="NCBI Taxonomy" id="3816"/>
    <lineage>
        <taxon>Eukaryota</taxon>
        <taxon>Viridiplantae</taxon>
        <taxon>Streptophyta</taxon>
        <taxon>Embryophyta</taxon>
        <taxon>Tracheophyta</taxon>
        <taxon>Spermatophyta</taxon>
        <taxon>Magnoliopsida</taxon>
        <taxon>eudicotyledons</taxon>
        <taxon>Gunneridae</taxon>
        <taxon>Pentapetalae</taxon>
        <taxon>rosids</taxon>
        <taxon>fabids</taxon>
        <taxon>Fabales</taxon>
        <taxon>Fabaceae</taxon>
        <taxon>Papilionoideae</taxon>
        <taxon>50 kb inversion clade</taxon>
        <taxon>NPAAA clade</taxon>
        <taxon>indigoferoid/millettioid clade</taxon>
        <taxon>Abreae</taxon>
        <taxon>Abrus</taxon>
    </lineage>
</organism>
<feature type="chain" id="PRO_5034528168" evidence="1">
    <location>
        <begin position="28"/>
        <end position="133"/>
    </location>
</feature>
<name>A0A8B8K338_ABRPR</name>
<protein>
    <submittedName>
        <fullName evidence="3">Uncharacterized protein LOC113852138</fullName>
    </submittedName>
</protein>
<evidence type="ECO:0000256" key="1">
    <source>
        <dbReference type="SAM" id="SignalP"/>
    </source>
</evidence>
<dbReference type="RefSeq" id="XP_027338187.1">
    <property type="nucleotide sequence ID" value="XM_027482386.1"/>
</dbReference>
<reference evidence="2" key="1">
    <citation type="journal article" date="2019" name="Toxins">
        <title>Detection of Abrin-Like and Prepropulchellin-Like Toxin Genes and Transcripts Using Whole Genome Sequencing and Full-Length Transcript Sequencing of Abrus precatorius.</title>
        <authorList>
            <person name="Hovde B.T."/>
            <person name="Daligault H.E."/>
            <person name="Hanschen E.R."/>
            <person name="Kunde Y.A."/>
            <person name="Johnson M.B."/>
            <person name="Starkenburg S.R."/>
            <person name="Johnson S.L."/>
        </authorList>
    </citation>
    <scope>NUCLEOTIDE SEQUENCE [LARGE SCALE GENOMIC DNA]</scope>
</reference>
<evidence type="ECO:0000313" key="3">
    <source>
        <dbReference type="RefSeq" id="XP_027338187.1"/>
    </source>
</evidence>
<dbReference type="OrthoDB" id="1914101at2759"/>
<dbReference type="AlphaFoldDB" id="A0A8B8K338"/>
<evidence type="ECO:0000313" key="2">
    <source>
        <dbReference type="Proteomes" id="UP000694853"/>
    </source>
</evidence>
<reference evidence="3" key="2">
    <citation type="submission" date="2025-08" db="UniProtKB">
        <authorList>
            <consortium name="RefSeq"/>
        </authorList>
    </citation>
    <scope>IDENTIFICATION</scope>
    <source>
        <tissue evidence="3">Young leaves</tissue>
    </source>
</reference>
<proteinExistence type="predicted"/>
<keyword evidence="2" id="KW-1185">Reference proteome</keyword>